<evidence type="ECO:0000256" key="3">
    <source>
        <dbReference type="ARBA" id="ARBA00022840"/>
    </source>
</evidence>
<evidence type="ECO:0000259" key="4">
    <source>
        <dbReference type="PROSITE" id="PS50893"/>
    </source>
</evidence>
<dbReference type="GeneID" id="301140778"/>
<organism evidence="5 6">
    <name type="scientific">Metabacillus fastidiosus</name>
    <dbReference type="NCBI Taxonomy" id="1458"/>
    <lineage>
        <taxon>Bacteria</taxon>
        <taxon>Bacillati</taxon>
        <taxon>Bacillota</taxon>
        <taxon>Bacilli</taxon>
        <taxon>Bacillales</taxon>
        <taxon>Bacillaceae</taxon>
        <taxon>Metabacillus</taxon>
    </lineage>
</organism>
<dbReference type="PROSITE" id="PS50893">
    <property type="entry name" value="ABC_TRANSPORTER_2"/>
    <property type="match status" value="1"/>
</dbReference>
<dbReference type="PANTHER" id="PTHR42781:SF4">
    <property type="entry name" value="SPERMIDINE_PUTRESCINE IMPORT ATP-BINDING PROTEIN POTA"/>
    <property type="match status" value="1"/>
</dbReference>
<sequence length="367" mass="41031">MSLIIRNISKNFNGLQVLKDISFSVNTGEIISILGPSGCGKSTLLQLVAGLQLPSSGEIILHNELLSSSKFLMPPERRPINMVFQDYALWPHMTIEQNIVYGLKLKQVKKHIIEEKKHKLFELLSLRGLENRFPVQLSGGQQQRVAIARALATEPKLLLMDEPLSNLDMQLRYEMRNELSYLLRQLGTTVLHVTHDPLEAYALADRILILRDGSIEQLGTPKQVCEQPASLWVAGLLGMTNRLQGIAVNEQLSDGQTVLIGETLITGKGEVKEGNEAVVMINSEDIKVLEQTSAALNDNCLQGKVIHTVYEGKKWRIIIHTAGGRVTVLHEKAFPIDTIVHLEFPLKDTLVFAKKDEKKLEQTVRSK</sequence>
<dbReference type="PANTHER" id="PTHR42781">
    <property type="entry name" value="SPERMIDINE/PUTRESCINE IMPORT ATP-BINDING PROTEIN POTA"/>
    <property type="match status" value="1"/>
</dbReference>
<evidence type="ECO:0000313" key="5">
    <source>
        <dbReference type="EMBL" id="MED4403441.1"/>
    </source>
</evidence>
<dbReference type="PROSITE" id="PS00211">
    <property type="entry name" value="ABC_TRANSPORTER_1"/>
    <property type="match status" value="1"/>
</dbReference>
<dbReference type="InterPro" id="IPR050093">
    <property type="entry name" value="ABC_SmlMolc_Importer"/>
</dbReference>
<dbReference type="Gene3D" id="3.40.50.300">
    <property type="entry name" value="P-loop containing nucleotide triphosphate hydrolases"/>
    <property type="match status" value="1"/>
</dbReference>
<dbReference type="SUPFAM" id="SSF50331">
    <property type="entry name" value="MOP-like"/>
    <property type="match status" value="1"/>
</dbReference>
<dbReference type="SUPFAM" id="SSF52540">
    <property type="entry name" value="P-loop containing nucleoside triphosphate hydrolases"/>
    <property type="match status" value="1"/>
</dbReference>
<evidence type="ECO:0000256" key="2">
    <source>
        <dbReference type="ARBA" id="ARBA00022741"/>
    </source>
</evidence>
<dbReference type="GO" id="GO:0005524">
    <property type="term" value="F:ATP binding"/>
    <property type="evidence" value="ECO:0007669"/>
    <property type="project" value="UniProtKB-KW"/>
</dbReference>
<dbReference type="Pfam" id="PF00005">
    <property type="entry name" value="ABC_tran"/>
    <property type="match status" value="1"/>
</dbReference>
<keyword evidence="1" id="KW-0813">Transport</keyword>
<keyword evidence="6" id="KW-1185">Reference proteome</keyword>
<reference evidence="5 6" key="1">
    <citation type="submission" date="2023-03" db="EMBL/GenBank/DDBJ databases">
        <title>Bacillus Genome Sequencing.</title>
        <authorList>
            <person name="Dunlap C."/>
        </authorList>
    </citation>
    <scope>NUCLEOTIDE SEQUENCE [LARGE SCALE GENOMIC DNA]</scope>
    <source>
        <strain evidence="5 6">NRS-1717</strain>
    </source>
</reference>
<comment type="caution">
    <text evidence="5">The sequence shown here is derived from an EMBL/GenBank/DDBJ whole genome shotgun (WGS) entry which is preliminary data.</text>
</comment>
<dbReference type="EMBL" id="JARTFS010000016">
    <property type="protein sequence ID" value="MED4403441.1"/>
    <property type="molecule type" value="Genomic_DNA"/>
</dbReference>
<feature type="domain" description="ABC transporter" evidence="4">
    <location>
        <begin position="3"/>
        <end position="237"/>
    </location>
</feature>
<protein>
    <submittedName>
        <fullName evidence="5">ABC transporter ATP-binding protein</fullName>
    </submittedName>
</protein>
<accession>A0ABU6P2E1</accession>
<name>A0ABU6P2E1_9BACI</name>
<dbReference type="InterPro" id="IPR003593">
    <property type="entry name" value="AAA+_ATPase"/>
</dbReference>
<keyword evidence="3 5" id="KW-0067">ATP-binding</keyword>
<dbReference type="RefSeq" id="WP_066228324.1">
    <property type="nucleotide sequence ID" value="NZ_JARTFQ010000001.1"/>
</dbReference>
<dbReference type="InterPro" id="IPR017871">
    <property type="entry name" value="ABC_transporter-like_CS"/>
</dbReference>
<dbReference type="Proteomes" id="UP001342826">
    <property type="component" value="Unassembled WGS sequence"/>
</dbReference>
<dbReference type="SMART" id="SM00382">
    <property type="entry name" value="AAA"/>
    <property type="match status" value="1"/>
</dbReference>
<proteinExistence type="predicted"/>
<keyword evidence="2" id="KW-0547">Nucleotide-binding</keyword>
<dbReference type="InterPro" id="IPR003439">
    <property type="entry name" value="ABC_transporter-like_ATP-bd"/>
</dbReference>
<evidence type="ECO:0000256" key="1">
    <source>
        <dbReference type="ARBA" id="ARBA00022448"/>
    </source>
</evidence>
<dbReference type="InterPro" id="IPR027417">
    <property type="entry name" value="P-loop_NTPase"/>
</dbReference>
<dbReference type="InterPro" id="IPR008995">
    <property type="entry name" value="Mo/tungstate-bd_C_term_dom"/>
</dbReference>
<evidence type="ECO:0000313" key="6">
    <source>
        <dbReference type="Proteomes" id="UP001342826"/>
    </source>
</evidence>
<gene>
    <name evidence="5" type="ORF">P9271_19210</name>
</gene>